<accession>A0ABU3L561</accession>
<evidence type="ECO:0000259" key="1">
    <source>
        <dbReference type="Pfam" id="PF07693"/>
    </source>
</evidence>
<organism evidence="2 3">
    <name type="scientific">Pricia mediterranea</name>
    <dbReference type="NCBI Taxonomy" id="3076079"/>
    <lineage>
        <taxon>Bacteria</taxon>
        <taxon>Pseudomonadati</taxon>
        <taxon>Bacteroidota</taxon>
        <taxon>Flavobacteriia</taxon>
        <taxon>Flavobacteriales</taxon>
        <taxon>Flavobacteriaceae</taxon>
        <taxon>Pricia</taxon>
    </lineage>
</organism>
<protein>
    <submittedName>
        <fullName evidence="2">P-loop NTPase fold protein</fullName>
    </submittedName>
</protein>
<dbReference type="SUPFAM" id="SSF52540">
    <property type="entry name" value="P-loop containing nucleoside triphosphate hydrolases"/>
    <property type="match status" value="1"/>
</dbReference>
<comment type="caution">
    <text evidence="2">The sequence shown here is derived from an EMBL/GenBank/DDBJ whole genome shotgun (WGS) entry which is preliminary data.</text>
</comment>
<keyword evidence="3" id="KW-1185">Reference proteome</keyword>
<gene>
    <name evidence="2" type="ORF">RQM65_09320</name>
</gene>
<sequence>MFLPQFDGLKYLDIIFYIALLHVILLFTNRKNKLDNTHKDVFFLEDKIHDGEIDNELVLNELIRVTHNLKTENSFTIGLNAPWGYGKSTFLNRFHKKYSEQNENAIIFWYSIWKNKGSTAIIDNFFQLLANELKPFSGEIDNEIDKYVNEILQIAPSEYSGILKSGKKLLFPERTTEEHYDRINAIIRKIDRQIVVLLDDLDRLESEEILDSFKLIRALSDFNNVVFIAGYNRDYIVNTCGRDKKDYINKIFQVEINMLPFDEKRIREVILDEVRRSFPTTEDDSLNLKLFQGFDGLFDKTSSYTPKIEDLFIGMEENSREYLNLNWFRFLNTYRDIKRFTNEFKFNYIFINEKDIIPKEFILLKLLFFKYRELQQTIFLHLEDILSIGVIDSVNDKIHPGSSGYGGVYIYDEAAYKKLSDKLRNYKTEDQKLIDAVFLKLFGEKDISYYTSNQNCIAQIYHTNTYVRNNIAGAKYKISDFDKAYEEQKLEELISEIKNYTPQTKSQVLNELKRFLLTQEIKTKDQFIEYITAVNMFFGQNTITEDQNIINRFDHALKENYNNNKAELIKDLSNCINISQIGYLERLLSDININEKRKLRPDLYNSSNMIDYENVVLGDVEIKNILIEKLNYAILETSQVGLIIDSYHLYTEFIATDHQIIRANAANDLIQKDIKARFIYYFWKYFFDFHETSGGTSPTDYRQYAPNDFLCQIFSRLETLNKLKKKPKDKKLFDQFEKEGWLSYYRFLCSLKTLSAHSGEFTLERLEKIKKLLRAFIKKGYRPLNQDEYTNIWNT</sequence>
<dbReference type="Pfam" id="PF07693">
    <property type="entry name" value="KAP_NTPase"/>
    <property type="match status" value="1"/>
</dbReference>
<feature type="domain" description="KAP NTPase" evidence="1">
    <location>
        <begin position="60"/>
        <end position="345"/>
    </location>
</feature>
<dbReference type="InterPro" id="IPR027417">
    <property type="entry name" value="P-loop_NTPase"/>
</dbReference>
<dbReference type="RefSeq" id="WP_314014424.1">
    <property type="nucleotide sequence ID" value="NZ_JAVTTP010000001.1"/>
</dbReference>
<proteinExistence type="predicted"/>
<name>A0ABU3L561_9FLAO</name>
<evidence type="ECO:0000313" key="3">
    <source>
        <dbReference type="Proteomes" id="UP001250656"/>
    </source>
</evidence>
<reference evidence="2 3" key="1">
    <citation type="submission" date="2023-09" db="EMBL/GenBank/DDBJ databases">
        <title>Novel taxa isolated from Blanes Bay.</title>
        <authorList>
            <person name="Rey-Velasco X."/>
            <person name="Lucena T."/>
        </authorList>
    </citation>
    <scope>NUCLEOTIDE SEQUENCE [LARGE SCALE GENOMIC DNA]</scope>
    <source>
        <strain evidence="2 3">S334</strain>
    </source>
</reference>
<dbReference type="Proteomes" id="UP001250656">
    <property type="component" value="Unassembled WGS sequence"/>
</dbReference>
<dbReference type="Gene3D" id="3.40.50.300">
    <property type="entry name" value="P-loop containing nucleotide triphosphate hydrolases"/>
    <property type="match status" value="1"/>
</dbReference>
<evidence type="ECO:0000313" key="2">
    <source>
        <dbReference type="EMBL" id="MDT7828860.1"/>
    </source>
</evidence>
<dbReference type="EMBL" id="JAVTTP010000001">
    <property type="protein sequence ID" value="MDT7828860.1"/>
    <property type="molecule type" value="Genomic_DNA"/>
</dbReference>
<dbReference type="InterPro" id="IPR011646">
    <property type="entry name" value="KAP_P-loop"/>
</dbReference>